<evidence type="ECO:0008006" key="4">
    <source>
        <dbReference type="Google" id="ProtNLM"/>
    </source>
</evidence>
<dbReference type="Pfam" id="PF04304">
    <property type="entry name" value="DUF454"/>
    <property type="match status" value="1"/>
</dbReference>
<organism evidence="2 3">
    <name type="scientific">Megasphaera hutchinsoni</name>
    <dbReference type="NCBI Taxonomy" id="1588748"/>
    <lineage>
        <taxon>Bacteria</taxon>
        <taxon>Bacillati</taxon>
        <taxon>Bacillota</taxon>
        <taxon>Negativicutes</taxon>
        <taxon>Veillonellales</taxon>
        <taxon>Veillonellaceae</taxon>
        <taxon>Megasphaera</taxon>
    </lineage>
</organism>
<name>A0A2J8B8I6_9FIRM</name>
<comment type="caution">
    <text evidence="2">The sequence shown here is derived from an EMBL/GenBank/DDBJ whole genome shotgun (WGS) entry which is preliminary data.</text>
</comment>
<dbReference type="InterPro" id="IPR007401">
    <property type="entry name" value="DUF454"/>
</dbReference>
<evidence type="ECO:0000313" key="2">
    <source>
        <dbReference type="EMBL" id="PNH21069.1"/>
    </source>
</evidence>
<sequence length="136" mass="15747">MLTERPTRCIPMKIIWITLGCLCLILGTIGIVLPVLPTVPFYMLTGFCFARSSPKLLNWFYQTKLYHNYLETFIQKRTSTWKTKCTIVGSVTILMCIGAFFMRNMILAMILLGLVWIAHVVYFFFILKTEPTNHTL</sequence>
<dbReference type="GO" id="GO:0005886">
    <property type="term" value="C:plasma membrane"/>
    <property type="evidence" value="ECO:0007669"/>
    <property type="project" value="TreeGrafter"/>
</dbReference>
<reference evidence="2 3" key="1">
    <citation type="submission" date="2017-05" db="EMBL/GenBank/DDBJ databases">
        <authorList>
            <person name="Song R."/>
            <person name="Chenine A.L."/>
            <person name="Ruprecht R.M."/>
        </authorList>
    </citation>
    <scope>NUCLEOTIDE SEQUENCE [LARGE SCALE GENOMIC DNA]</scope>
    <source>
        <strain evidence="2 3">KA00229</strain>
    </source>
</reference>
<protein>
    <recommendedName>
        <fullName evidence="4">DUF454 domain-containing protein</fullName>
    </recommendedName>
</protein>
<dbReference type="AlphaFoldDB" id="A0A2J8B8I6"/>
<accession>A0A2J8B8I6</accession>
<dbReference type="PIRSF" id="PIRSF016789">
    <property type="entry name" value="DUF454"/>
    <property type="match status" value="1"/>
</dbReference>
<evidence type="ECO:0000313" key="3">
    <source>
        <dbReference type="Proteomes" id="UP000242958"/>
    </source>
</evidence>
<dbReference type="Proteomes" id="UP000242958">
    <property type="component" value="Unassembled WGS sequence"/>
</dbReference>
<gene>
    <name evidence="2" type="ORF">CAL30_06485</name>
</gene>
<keyword evidence="1" id="KW-0472">Membrane</keyword>
<keyword evidence="1" id="KW-1133">Transmembrane helix</keyword>
<dbReference type="EMBL" id="NFMF01000010">
    <property type="protein sequence ID" value="PNH21069.1"/>
    <property type="molecule type" value="Genomic_DNA"/>
</dbReference>
<feature type="transmembrane region" description="Helical" evidence="1">
    <location>
        <begin position="14"/>
        <end position="35"/>
    </location>
</feature>
<evidence type="ECO:0000256" key="1">
    <source>
        <dbReference type="SAM" id="Phobius"/>
    </source>
</evidence>
<feature type="transmembrane region" description="Helical" evidence="1">
    <location>
        <begin position="106"/>
        <end position="127"/>
    </location>
</feature>
<dbReference type="PANTHER" id="PTHR35813">
    <property type="entry name" value="INNER MEMBRANE PROTEIN YBAN"/>
    <property type="match status" value="1"/>
</dbReference>
<proteinExistence type="predicted"/>
<keyword evidence="1" id="KW-0812">Transmembrane</keyword>
<dbReference type="PANTHER" id="PTHR35813:SF1">
    <property type="entry name" value="INNER MEMBRANE PROTEIN YBAN"/>
    <property type="match status" value="1"/>
</dbReference>
<dbReference type="RefSeq" id="WP_007393249.1">
    <property type="nucleotide sequence ID" value="NZ_KQ960933.1"/>
</dbReference>